<dbReference type="NCBIfam" id="TIGR04336">
    <property type="entry name" value="AmmeMemoSam_B"/>
    <property type="match status" value="1"/>
</dbReference>
<protein>
    <recommendedName>
        <fullName evidence="2">MEMO1 family protein Theba_0720</fullName>
    </recommendedName>
</protein>
<dbReference type="Pfam" id="PF01875">
    <property type="entry name" value="Memo"/>
    <property type="match status" value="1"/>
</dbReference>
<accession>I2F3D4</accession>
<evidence type="ECO:0000313" key="3">
    <source>
        <dbReference type="EMBL" id="AFK06437.1"/>
    </source>
</evidence>
<dbReference type="Gene3D" id="3.40.830.10">
    <property type="entry name" value="LigB-like"/>
    <property type="match status" value="1"/>
</dbReference>
<dbReference type="RefSeq" id="WP_014730495.1">
    <property type="nucleotide sequence ID" value="NC_017934.1"/>
</dbReference>
<dbReference type="HOGENOM" id="CLU_038085_2_0_0"/>
<name>I2F3D4_9BACT</name>
<dbReference type="KEGG" id="mpg:Theba_0720"/>
<comment type="similarity">
    <text evidence="1 2">Belongs to the MEMO1 family.</text>
</comment>
<dbReference type="GeneID" id="87106564"/>
<keyword evidence="4" id="KW-1185">Reference proteome</keyword>
<dbReference type="PANTHER" id="PTHR11060">
    <property type="entry name" value="PROTEIN MEMO1"/>
    <property type="match status" value="1"/>
</dbReference>
<dbReference type="SUPFAM" id="SSF53213">
    <property type="entry name" value="LigB-like"/>
    <property type="match status" value="1"/>
</dbReference>
<organism evidence="3 4">
    <name type="scientific">Mesotoga prima MesG1.Ag.4.2</name>
    <dbReference type="NCBI Taxonomy" id="660470"/>
    <lineage>
        <taxon>Bacteria</taxon>
        <taxon>Thermotogati</taxon>
        <taxon>Thermotogota</taxon>
        <taxon>Thermotogae</taxon>
        <taxon>Kosmotogales</taxon>
        <taxon>Kosmotogaceae</taxon>
        <taxon>Mesotoga</taxon>
    </lineage>
</organism>
<dbReference type="STRING" id="660470.Theba_0720"/>
<proteinExistence type="inferred from homology"/>
<evidence type="ECO:0000256" key="2">
    <source>
        <dbReference type="HAMAP-Rule" id="MF_00055"/>
    </source>
</evidence>
<dbReference type="InterPro" id="IPR002737">
    <property type="entry name" value="MEMO1_fam"/>
</dbReference>
<keyword evidence="3" id="KW-0223">Dioxygenase</keyword>
<evidence type="ECO:0000313" key="4">
    <source>
        <dbReference type="Proteomes" id="UP000002881"/>
    </source>
</evidence>
<evidence type="ECO:0000256" key="1">
    <source>
        <dbReference type="ARBA" id="ARBA00006315"/>
    </source>
</evidence>
<dbReference type="GO" id="GO:0051213">
    <property type="term" value="F:dioxygenase activity"/>
    <property type="evidence" value="ECO:0007669"/>
    <property type="project" value="UniProtKB-KW"/>
</dbReference>
<dbReference type="AlphaFoldDB" id="I2F3D4"/>
<reference evidence="3 4" key="1">
    <citation type="journal article" date="2012" name="Genome Biol. Evol.">
        <title>Genome Sequence of the Mesophilic Thermotogales Bacterium Mesotoga prima MesG1.Ag.4.2 Reveals the Largest Thermotogales Genome To Date.</title>
        <authorList>
            <person name="Zhaxybayeva O."/>
            <person name="Swithers K.S."/>
            <person name="Foght J."/>
            <person name="Green A.G."/>
            <person name="Bruce D."/>
            <person name="Detter C."/>
            <person name="Han S."/>
            <person name="Teshima H."/>
            <person name="Han J."/>
            <person name="Woyke T."/>
            <person name="Pitluck S."/>
            <person name="Nolan M."/>
            <person name="Ivanova N."/>
            <person name="Pati A."/>
            <person name="Land M.L."/>
            <person name="Dlutek M."/>
            <person name="Doolittle W.F."/>
            <person name="Noll K.M."/>
            <person name="Nesbo C.L."/>
        </authorList>
    </citation>
    <scope>NUCLEOTIDE SEQUENCE [LARGE SCALE GENOMIC DNA]</scope>
    <source>
        <strain evidence="4">mesG1.Ag.4.2</strain>
    </source>
</reference>
<dbReference type="PANTHER" id="PTHR11060:SF0">
    <property type="entry name" value="PROTEIN MEMO1"/>
    <property type="match status" value="1"/>
</dbReference>
<dbReference type="CDD" id="cd07361">
    <property type="entry name" value="MEMO_like"/>
    <property type="match status" value="1"/>
</dbReference>
<keyword evidence="3" id="KW-0560">Oxidoreductase</keyword>
<dbReference type="EMBL" id="CP003532">
    <property type="protein sequence ID" value="AFK06437.1"/>
    <property type="molecule type" value="Genomic_DNA"/>
</dbReference>
<dbReference type="eggNOG" id="COG1355">
    <property type="taxonomic scope" value="Bacteria"/>
</dbReference>
<dbReference type="HAMAP" id="MF_00055">
    <property type="entry name" value="MEMO1"/>
    <property type="match status" value="1"/>
</dbReference>
<sequence>MIRRPVVSGKFYADNEEELKSQIRNCFFHPVGPGSLPHGWEKNEGPIGLIVPHAGYMASGPVAAWSYWRAGALVKPSTVLIVGPNHTGLGTKLSLWLEGAWETPLGSVEIDHEFGRSLMAESNGMIMPDTSAHLYEHSIEVQLPFLQFLYSDFKIVPLIMTDQRVEVALSLSEIIKKELSRRNDVLVIASSDLNHYEAHEVTMEKDNELLSLILDGKYRESYELSQEKRITACGLGPIVAVRNSFESMEVLCSTTSGEVMGDRYRTVGYVAALLS</sequence>
<dbReference type="Proteomes" id="UP000002881">
    <property type="component" value="Chromosome"/>
</dbReference>
<gene>
    <name evidence="3" type="ORF">Theba_0720</name>
</gene>